<evidence type="ECO:0000256" key="5">
    <source>
        <dbReference type="ARBA" id="ARBA00022692"/>
    </source>
</evidence>
<evidence type="ECO:0000256" key="3">
    <source>
        <dbReference type="ARBA" id="ARBA00022676"/>
    </source>
</evidence>
<gene>
    <name evidence="9" type="ORF">D7294_20815</name>
</gene>
<evidence type="ECO:0000256" key="2">
    <source>
        <dbReference type="ARBA" id="ARBA00004308"/>
    </source>
</evidence>
<name>A0A3A9YW43_9ACTN</name>
<keyword evidence="7" id="KW-0472">Membrane</keyword>
<dbReference type="SUPFAM" id="SSF48452">
    <property type="entry name" value="TPR-like"/>
    <property type="match status" value="1"/>
</dbReference>
<evidence type="ECO:0000313" key="9">
    <source>
        <dbReference type="EMBL" id="RKN39446.1"/>
    </source>
</evidence>
<keyword evidence="3" id="KW-0328">Glycosyltransferase</keyword>
<keyword evidence="6" id="KW-1133">Transmembrane helix</keyword>
<accession>A0A3A9YW43</accession>
<evidence type="ECO:0000313" key="10">
    <source>
        <dbReference type="Proteomes" id="UP000272474"/>
    </source>
</evidence>
<sequence>MGAARKRSRSCCWYSVNIVRPTGQAGCEDDVTVRGREALDRRRSPCRCFRVTWAEAGAGTLVGMKFRLRPGSVARAEDMLTACVRECAAYLATGPTHAGLVAAVGALVVEHSDHEPSAERAFDAVLKVGRAALDAGEVRLARRVADSAVALRNSSKGAWRLRGEALEADGREHEAIEAYERYQALAGGGTEEVARRLTLLRHKRAALVEAGRIVSDALLAERPAPEAKAALTGAVERELAGRGAADPGMRALAGAFGSYARLSVEAPMEDPLLGGSEPIGVGDFRAQVKGRRVCVVANGEELAGRGLGKEIDSYDLVIRLDSFQTHPAGTGERVDVHAVSHRSGGPGWRRQVDTRLVFGEKPSEWREAIRSRLVPGAQRRVGDRSLSRPVRDPALIGESRWAVDAGTGFTVARLLDFLDVSPAIDLFGFALPGQLRPEERQWVLSHARGVDGVRISLR</sequence>
<evidence type="ECO:0000256" key="6">
    <source>
        <dbReference type="ARBA" id="ARBA00022989"/>
    </source>
</evidence>
<evidence type="ECO:0000256" key="7">
    <source>
        <dbReference type="ARBA" id="ARBA00023136"/>
    </source>
</evidence>
<evidence type="ECO:0000256" key="1">
    <source>
        <dbReference type="ARBA" id="ARBA00004167"/>
    </source>
</evidence>
<keyword evidence="5" id="KW-0812">Transmembrane</keyword>
<reference evidence="9 10" key="1">
    <citation type="journal article" date="2014" name="Int. J. Syst. Evol. Microbiol.">
        <title>Streptomyces hoynatensis sp. nov., isolated from deep marine sediment.</title>
        <authorList>
            <person name="Veyisoglu A."/>
            <person name="Sahin N."/>
        </authorList>
    </citation>
    <scope>NUCLEOTIDE SEQUENCE [LARGE SCALE GENOMIC DNA]</scope>
    <source>
        <strain evidence="9 10">KCTC 29097</strain>
    </source>
</reference>
<dbReference type="InterPro" id="IPR001675">
    <property type="entry name" value="Glyco_trans_29"/>
</dbReference>
<dbReference type="Gene3D" id="3.90.1480.20">
    <property type="entry name" value="Glycosyl transferase family 29"/>
    <property type="match status" value="1"/>
</dbReference>
<evidence type="ECO:0000256" key="8">
    <source>
        <dbReference type="ARBA" id="ARBA00023180"/>
    </source>
</evidence>
<dbReference type="GO" id="GO:0012505">
    <property type="term" value="C:endomembrane system"/>
    <property type="evidence" value="ECO:0007669"/>
    <property type="project" value="UniProtKB-SubCell"/>
</dbReference>
<protein>
    <submittedName>
        <fullName evidence="9">Uncharacterized protein</fullName>
    </submittedName>
</protein>
<organism evidence="9 10">
    <name type="scientific">Streptomyces hoynatensis</name>
    <dbReference type="NCBI Taxonomy" id="1141874"/>
    <lineage>
        <taxon>Bacteria</taxon>
        <taxon>Bacillati</taxon>
        <taxon>Actinomycetota</taxon>
        <taxon>Actinomycetes</taxon>
        <taxon>Kitasatosporales</taxon>
        <taxon>Streptomycetaceae</taxon>
        <taxon>Streptomyces</taxon>
    </lineage>
</organism>
<comment type="subcellular location">
    <subcellularLocation>
        <location evidence="2">Endomembrane system</location>
    </subcellularLocation>
    <subcellularLocation>
        <location evidence="1">Membrane</location>
        <topology evidence="1">Single-pass membrane protein</topology>
    </subcellularLocation>
</comment>
<dbReference type="Pfam" id="PF00777">
    <property type="entry name" value="Glyco_transf_29"/>
    <property type="match status" value="1"/>
</dbReference>
<dbReference type="InterPro" id="IPR038578">
    <property type="entry name" value="GT29-like_sf"/>
</dbReference>
<dbReference type="AlphaFoldDB" id="A0A3A9YW43"/>
<dbReference type="GO" id="GO:0008373">
    <property type="term" value="F:sialyltransferase activity"/>
    <property type="evidence" value="ECO:0007669"/>
    <property type="project" value="InterPro"/>
</dbReference>
<keyword evidence="8" id="KW-0325">Glycoprotein</keyword>
<keyword evidence="10" id="KW-1185">Reference proteome</keyword>
<dbReference type="Gene3D" id="1.25.40.10">
    <property type="entry name" value="Tetratricopeptide repeat domain"/>
    <property type="match status" value="1"/>
</dbReference>
<dbReference type="InterPro" id="IPR011990">
    <property type="entry name" value="TPR-like_helical_dom_sf"/>
</dbReference>
<keyword evidence="4" id="KW-0808">Transferase</keyword>
<dbReference type="EMBL" id="RBAL01000013">
    <property type="protein sequence ID" value="RKN39446.1"/>
    <property type="molecule type" value="Genomic_DNA"/>
</dbReference>
<evidence type="ECO:0000256" key="4">
    <source>
        <dbReference type="ARBA" id="ARBA00022679"/>
    </source>
</evidence>
<dbReference type="GO" id="GO:0016020">
    <property type="term" value="C:membrane"/>
    <property type="evidence" value="ECO:0007669"/>
    <property type="project" value="UniProtKB-SubCell"/>
</dbReference>
<dbReference type="Proteomes" id="UP000272474">
    <property type="component" value="Unassembled WGS sequence"/>
</dbReference>
<proteinExistence type="predicted"/>
<comment type="caution">
    <text evidence="9">The sequence shown here is derived from an EMBL/GenBank/DDBJ whole genome shotgun (WGS) entry which is preliminary data.</text>
</comment>